<reference evidence="6 7" key="1">
    <citation type="submission" date="2024-04" db="EMBL/GenBank/DDBJ databases">
        <title>whole genome sequencing of Lutimonas vermicola strain IMCC1616.</title>
        <authorList>
            <person name="Bae S.S."/>
        </authorList>
    </citation>
    <scope>NUCLEOTIDE SEQUENCE [LARGE SCALE GENOMIC DNA]</scope>
    <source>
        <strain evidence="6 7">IMCC1616</strain>
    </source>
</reference>
<feature type="transmembrane region" description="Helical" evidence="5">
    <location>
        <begin position="383"/>
        <end position="399"/>
    </location>
</feature>
<feature type="transmembrane region" description="Helical" evidence="5">
    <location>
        <begin position="7"/>
        <end position="26"/>
    </location>
</feature>
<feature type="transmembrane region" description="Helical" evidence="5">
    <location>
        <begin position="217"/>
        <end position="240"/>
    </location>
</feature>
<feature type="transmembrane region" description="Helical" evidence="5">
    <location>
        <begin position="271"/>
        <end position="288"/>
    </location>
</feature>
<dbReference type="Proteomes" id="UP001474120">
    <property type="component" value="Unassembled WGS sequence"/>
</dbReference>
<feature type="transmembrane region" description="Helical" evidence="5">
    <location>
        <begin position="308"/>
        <end position="326"/>
    </location>
</feature>
<comment type="subcellular location">
    <subcellularLocation>
        <location evidence="1">Membrane</location>
        <topology evidence="1">Multi-pass membrane protein</topology>
    </subcellularLocation>
</comment>
<comment type="caution">
    <text evidence="6">The sequence shown here is derived from an EMBL/GenBank/DDBJ whole genome shotgun (WGS) entry which is preliminary data.</text>
</comment>
<evidence type="ECO:0000313" key="7">
    <source>
        <dbReference type="Proteomes" id="UP001474120"/>
    </source>
</evidence>
<evidence type="ECO:0000256" key="4">
    <source>
        <dbReference type="ARBA" id="ARBA00023136"/>
    </source>
</evidence>
<dbReference type="InterPro" id="IPR001898">
    <property type="entry name" value="SLC13A/DASS"/>
</dbReference>
<dbReference type="CDD" id="cd01115">
    <property type="entry name" value="SLC13_permease"/>
    <property type="match status" value="1"/>
</dbReference>
<dbReference type="RefSeq" id="WP_342159402.1">
    <property type="nucleotide sequence ID" value="NZ_JBCDNA010000001.1"/>
</dbReference>
<keyword evidence="2 5" id="KW-0812">Transmembrane</keyword>
<feature type="transmembrane region" description="Helical" evidence="5">
    <location>
        <begin position="169"/>
        <end position="190"/>
    </location>
</feature>
<feature type="transmembrane region" description="Helical" evidence="5">
    <location>
        <begin position="54"/>
        <end position="71"/>
    </location>
</feature>
<dbReference type="PANTHER" id="PTHR10283:SF82">
    <property type="entry name" value="SOLUTE CARRIER FAMILY 13 MEMBER 2"/>
    <property type="match status" value="1"/>
</dbReference>
<keyword evidence="4 5" id="KW-0472">Membrane</keyword>
<evidence type="ECO:0000256" key="2">
    <source>
        <dbReference type="ARBA" id="ARBA00022692"/>
    </source>
</evidence>
<evidence type="ECO:0000256" key="5">
    <source>
        <dbReference type="SAM" id="Phobius"/>
    </source>
</evidence>
<sequence length="504" mass="55957">MGQSIKTMVFLAAPVLFFYLVFFVELDKNNPAITYTLAVALLMALWWVTEIIPLAVTSLLPFVLFPILGVMNGKAVASNYFNDVIFLFLGGFLFALAMQKWNLHKRIALKLLLMVGSSPARIMLGFMLATSFLSMWISNTATTMLMVPILMSIILKFEELNKNSNIRSFSTGLLLAIAYSASIGGISTLVGTPPNLSFARIFAIYFPDGPEVSFASWFFYAFPIVIVLLLITYGYLYLVFIKNQSVKWTHIDTGDIEIEYKTLGPWITEQRIIAVLFGLLAVLWFTRADVDVGFFELKGWSNIFENPKFLNDGTVAITIAIALFLIPSKNSSSKFIMDWKTAENIPWGIILLFGGGFALASGFKESGLSQWFGDQLIWLKEVHPFLIILSVSFLITFLTELTSNVATVETFLPVLAGLAMSIEINPLLFMLPATISASLAFMLPSATAPNAIIFGTKRLKVVDMSRTGLALNFIGIIIVTLVTYYLATFIFNISVNDFPSWAAK</sequence>
<feature type="transmembrane region" description="Helical" evidence="5">
    <location>
        <begin position="435"/>
        <end position="456"/>
    </location>
</feature>
<keyword evidence="7" id="KW-1185">Reference proteome</keyword>
<evidence type="ECO:0000256" key="3">
    <source>
        <dbReference type="ARBA" id="ARBA00022989"/>
    </source>
</evidence>
<dbReference type="Pfam" id="PF00939">
    <property type="entry name" value="Na_sulph_symp"/>
    <property type="match status" value="1"/>
</dbReference>
<organism evidence="6 7">
    <name type="scientific">Lutimonas vermicola</name>
    <dbReference type="NCBI Taxonomy" id="414288"/>
    <lineage>
        <taxon>Bacteria</taxon>
        <taxon>Pseudomonadati</taxon>
        <taxon>Bacteroidota</taxon>
        <taxon>Flavobacteriia</taxon>
        <taxon>Flavobacteriales</taxon>
        <taxon>Flavobacteriaceae</taxon>
        <taxon>Lutimonas</taxon>
    </lineage>
</organism>
<accession>A0ABU9KZD4</accession>
<dbReference type="NCBIfam" id="TIGR00785">
    <property type="entry name" value="dass"/>
    <property type="match status" value="1"/>
</dbReference>
<keyword evidence="3 5" id="KW-1133">Transmembrane helix</keyword>
<gene>
    <name evidence="6" type="ORF">AABB81_06560</name>
</gene>
<feature type="transmembrane region" description="Helical" evidence="5">
    <location>
        <begin position="347"/>
        <end position="363"/>
    </location>
</feature>
<evidence type="ECO:0000313" key="6">
    <source>
        <dbReference type="EMBL" id="MEL4455552.1"/>
    </source>
</evidence>
<name>A0ABU9KZD4_9FLAO</name>
<protein>
    <submittedName>
        <fullName evidence="6">SLC13 family permease</fullName>
    </submittedName>
</protein>
<feature type="transmembrane region" description="Helical" evidence="5">
    <location>
        <begin position="411"/>
        <end position="429"/>
    </location>
</feature>
<feature type="transmembrane region" description="Helical" evidence="5">
    <location>
        <begin position="135"/>
        <end position="157"/>
    </location>
</feature>
<dbReference type="EMBL" id="JBCDNA010000001">
    <property type="protein sequence ID" value="MEL4455552.1"/>
    <property type="molecule type" value="Genomic_DNA"/>
</dbReference>
<dbReference type="PANTHER" id="PTHR10283">
    <property type="entry name" value="SOLUTE CARRIER FAMILY 13 MEMBER"/>
    <property type="match status" value="1"/>
</dbReference>
<feature type="transmembrane region" description="Helical" evidence="5">
    <location>
        <begin position="468"/>
        <end position="491"/>
    </location>
</feature>
<evidence type="ECO:0000256" key="1">
    <source>
        <dbReference type="ARBA" id="ARBA00004141"/>
    </source>
</evidence>
<proteinExistence type="predicted"/>
<feature type="transmembrane region" description="Helical" evidence="5">
    <location>
        <begin position="77"/>
        <end position="97"/>
    </location>
</feature>